<sequence length="335" mass="38929">MACTKCNKLETIFQLHYAVGSKRITFNSFLKIVISILEELFHTEGNFEGGFKSILKKNHFIYYRPNFERINKRLSHINDLHALSKINFFHLFWYYKKEFTEENIRGTEESFLGTEIKKLFLNCAAFFESHPKQDNINELFESMENPFKCWDDMSLYAYYAMVDLDISSYFRRSLTEKYVKILYPDDDDASIDDSRRSSFNATAEGTSSLDVSMLNCPAHSSTANEEKSTHVLEATPSESLSVLPLSKENINLEDSDSDDFLGFPPNNSASNRSSTNSEAQYKCKICFQIFPLYINLYNHSRTHTRRGDLDCCFCSKKFDMKIAILNHMKIHKRKS</sequence>
<dbReference type="InterPro" id="IPR050331">
    <property type="entry name" value="Zinc_finger"/>
</dbReference>
<keyword evidence="4 8" id="KW-0863">Zinc-finger</keyword>
<evidence type="ECO:0000313" key="10">
    <source>
        <dbReference type="EMBL" id="CAH1107501.1"/>
    </source>
</evidence>
<proteinExistence type="predicted"/>
<dbReference type="AlphaFoldDB" id="A0A9P0D094"/>
<evidence type="ECO:0000256" key="8">
    <source>
        <dbReference type="PROSITE-ProRule" id="PRU00042"/>
    </source>
</evidence>
<gene>
    <name evidence="10" type="ORF">PSYICH_LOCUS8177</name>
</gene>
<dbReference type="InterPro" id="IPR036236">
    <property type="entry name" value="Znf_C2H2_sf"/>
</dbReference>
<evidence type="ECO:0000259" key="9">
    <source>
        <dbReference type="PROSITE" id="PS50157"/>
    </source>
</evidence>
<keyword evidence="5" id="KW-0862">Zinc</keyword>
<evidence type="ECO:0000256" key="5">
    <source>
        <dbReference type="ARBA" id="ARBA00022833"/>
    </source>
</evidence>
<dbReference type="InterPro" id="IPR013087">
    <property type="entry name" value="Znf_C2H2_type"/>
</dbReference>
<evidence type="ECO:0000256" key="4">
    <source>
        <dbReference type="ARBA" id="ARBA00022771"/>
    </source>
</evidence>
<name>A0A9P0D094_9CUCU</name>
<evidence type="ECO:0000256" key="2">
    <source>
        <dbReference type="ARBA" id="ARBA00022723"/>
    </source>
</evidence>
<organism evidence="10 11">
    <name type="scientific">Psylliodes chrysocephalus</name>
    <dbReference type="NCBI Taxonomy" id="3402493"/>
    <lineage>
        <taxon>Eukaryota</taxon>
        <taxon>Metazoa</taxon>
        <taxon>Ecdysozoa</taxon>
        <taxon>Arthropoda</taxon>
        <taxon>Hexapoda</taxon>
        <taxon>Insecta</taxon>
        <taxon>Pterygota</taxon>
        <taxon>Neoptera</taxon>
        <taxon>Endopterygota</taxon>
        <taxon>Coleoptera</taxon>
        <taxon>Polyphaga</taxon>
        <taxon>Cucujiformia</taxon>
        <taxon>Chrysomeloidea</taxon>
        <taxon>Chrysomelidae</taxon>
        <taxon>Galerucinae</taxon>
        <taxon>Alticini</taxon>
        <taxon>Psylliodes</taxon>
    </lineage>
</organism>
<feature type="domain" description="C2H2-type" evidence="9">
    <location>
        <begin position="281"/>
        <end position="308"/>
    </location>
</feature>
<dbReference type="GO" id="GO:0010468">
    <property type="term" value="P:regulation of gene expression"/>
    <property type="evidence" value="ECO:0007669"/>
    <property type="project" value="TreeGrafter"/>
</dbReference>
<comment type="subcellular location">
    <subcellularLocation>
        <location evidence="1">Nucleus</location>
    </subcellularLocation>
</comment>
<keyword evidence="3" id="KW-0677">Repeat</keyword>
<keyword evidence="11" id="KW-1185">Reference proteome</keyword>
<dbReference type="PANTHER" id="PTHR16515:SF49">
    <property type="entry name" value="GASTRULA ZINC FINGER PROTEIN XLCGF49.1-LIKE-RELATED"/>
    <property type="match status" value="1"/>
</dbReference>
<keyword evidence="6" id="KW-0238">DNA-binding</keyword>
<dbReference type="Gene3D" id="3.30.160.60">
    <property type="entry name" value="Classic Zinc Finger"/>
    <property type="match status" value="1"/>
</dbReference>
<evidence type="ECO:0000256" key="3">
    <source>
        <dbReference type="ARBA" id="ARBA00022737"/>
    </source>
</evidence>
<keyword evidence="2" id="KW-0479">Metal-binding</keyword>
<dbReference type="Proteomes" id="UP001153636">
    <property type="component" value="Chromosome 21"/>
</dbReference>
<dbReference type="PROSITE" id="PS50157">
    <property type="entry name" value="ZINC_FINGER_C2H2_2"/>
    <property type="match status" value="2"/>
</dbReference>
<keyword evidence="7" id="KW-0539">Nucleus</keyword>
<dbReference type="GO" id="GO:0008270">
    <property type="term" value="F:zinc ion binding"/>
    <property type="evidence" value="ECO:0007669"/>
    <property type="project" value="UniProtKB-KW"/>
</dbReference>
<feature type="domain" description="C2H2-type" evidence="9">
    <location>
        <begin position="309"/>
        <end position="335"/>
    </location>
</feature>
<protein>
    <recommendedName>
        <fullName evidence="9">C2H2-type domain-containing protein</fullName>
    </recommendedName>
</protein>
<evidence type="ECO:0000313" key="11">
    <source>
        <dbReference type="Proteomes" id="UP001153636"/>
    </source>
</evidence>
<dbReference type="PROSITE" id="PS00028">
    <property type="entry name" value="ZINC_FINGER_C2H2_1"/>
    <property type="match status" value="2"/>
</dbReference>
<dbReference type="GO" id="GO:0003677">
    <property type="term" value="F:DNA binding"/>
    <property type="evidence" value="ECO:0007669"/>
    <property type="project" value="UniProtKB-KW"/>
</dbReference>
<evidence type="ECO:0000256" key="7">
    <source>
        <dbReference type="ARBA" id="ARBA00023242"/>
    </source>
</evidence>
<dbReference type="SMART" id="SM00355">
    <property type="entry name" value="ZnF_C2H2"/>
    <property type="match status" value="2"/>
</dbReference>
<dbReference type="PANTHER" id="PTHR16515">
    <property type="entry name" value="PR DOMAIN ZINC FINGER PROTEIN"/>
    <property type="match status" value="1"/>
</dbReference>
<evidence type="ECO:0000256" key="1">
    <source>
        <dbReference type="ARBA" id="ARBA00004123"/>
    </source>
</evidence>
<dbReference type="EMBL" id="OV651833">
    <property type="protein sequence ID" value="CAH1107501.1"/>
    <property type="molecule type" value="Genomic_DNA"/>
</dbReference>
<evidence type="ECO:0000256" key="6">
    <source>
        <dbReference type="ARBA" id="ARBA00023125"/>
    </source>
</evidence>
<reference evidence="10" key="1">
    <citation type="submission" date="2022-01" db="EMBL/GenBank/DDBJ databases">
        <authorList>
            <person name="King R."/>
        </authorList>
    </citation>
    <scope>NUCLEOTIDE SEQUENCE</scope>
</reference>
<dbReference type="GO" id="GO:0005634">
    <property type="term" value="C:nucleus"/>
    <property type="evidence" value="ECO:0007669"/>
    <property type="project" value="UniProtKB-SubCell"/>
</dbReference>
<dbReference type="SUPFAM" id="SSF57667">
    <property type="entry name" value="beta-beta-alpha zinc fingers"/>
    <property type="match status" value="1"/>
</dbReference>
<accession>A0A9P0D094</accession>